<feature type="chain" id="PRO_5021027865" description="Secreted protein" evidence="2">
    <location>
        <begin position="20"/>
        <end position="277"/>
    </location>
</feature>
<protein>
    <recommendedName>
        <fullName evidence="5">Secreted protein</fullName>
    </recommendedName>
</protein>
<dbReference type="EMBL" id="ML001828">
    <property type="protein sequence ID" value="RKO82977.1"/>
    <property type="molecule type" value="Genomic_DNA"/>
</dbReference>
<keyword evidence="2" id="KW-0732">Signal</keyword>
<feature type="signal peptide" evidence="2">
    <location>
        <begin position="1"/>
        <end position="19"/>
    </location>
</feature>
<name>A0A4V1IPG5_9FUNG</name>
<dbReference type="AlphaFoldDB" id="A0A4V1IPG5"/>
<gene>
    <name evidence="3" type="ORF">BDK51DRAFT_38004</name>
</gene>
<evidence type="ECO:0000313" key="3">
    <source>
        <dbReference type="EMBL" id="RKO82977.1"/>
    </source>
</evidence>
<accession>A0A4V1IPG5</accession>
<reference evidence="4" key="1">
    <citation type="journal article" date="2018" name="Nat. Microbiol.">
        <title>Leveraging single-cell genomics to expand the fungal tree of life.</title>
        <authorList>
            <person name="Ahrendt S.R."/>
            <person name="Quandt C.A."/>
            <person name="Ciobanu D."/>
            <person name="Clum A."/>
            <person name="Salamov A."/>
            <person name="Andreopoulos B."/>
            <person name="Cheng J.F."/>
            <person name="Woyke T."/>
            <person name="Pelin A."/>
            <person name="Henrissat B."/>
            <person name="Reynolds N.K."/>
            <person name="Benny G.L."/>
            <person name="Smith M.E."/>
            <person name="James T.Y."/>
            <person name="Grigoriev I.V."/>
        </authorList>
    </citation>
    <scope>NUCLEOTIDE SEQUENCE [LARGE SCALE GENOMIC DNA]</scope>
</reference>
<proteinExistence type="predicted"/>
<keyword evidence="4" id="KW-1185">Reference proteome</keyword>
<evidence type="ECO:0000313" key="4">
    <source>
        <dbReference type="Proteomes" id="UP000269721"/>
    </source>
</evidence>
<evidence type="ECO:0000256" key="2">
    <source>
        <dbReference type="SAM" id="SignalP"/>
    </source>
</evidence>
<sequence length="277" mass="30287">MIRSIRAILFSVLALHAFANEIPTSSPASYSLTLASAASPTGGDASGRREGARGGRMRSFGAVLVFVGAGPGMRKQTLNVRPHPQLEEAENKNEGLMTPSSTLRCSTRSLAPAYHRLVRLRIGVRYCQRQSSPYPVARDLLGLDVARTHRLRLRSDRKGRTSVVCIESSPVSLVHSQDKHKKRRQASGRQRSENLAVGTSRTVGEEITNEKDQTYTNRSCVSAAGTRPLPSRRDDEPPHLQRPRNGVKGRQAWSHAFYILICAPPSRPFASDGAKGG</sequence>
<feature type="region of interest" description="Disordered" evidence="1">
    <location>
        <begin position="174"/>
        <end position="248"/>
    </location>
</feature>
<organism evidence="3 4">
    <name type="scientific">Blyttiomyces helicus</name>
    <dbReference type="NCBI Taxonomy" id="388810"/>
    <lineage>
        <taxon>Eukaryota</taxon>
        <taxon>Fungi</taxon>
        <taxon>Fungi incertae sedis</taxon>
        <taxon>Chytridiomycota</taxon>
        <taxon>Chytridiomycota incertae sedis</taxon>
        <taxon>Chytridiomycetes</taxon>
        <taxon>Chytridiomycetes incertae sedis</taxon>
        <taxon>Blyttiomyces</taxon>
    </lineage>
</organism>
<evidence type="ECO:0000256" key="1">
    <source>
        <dbReference type="SAM" id="MobiDB-lite"/>
    </source>
</evidence>
<evidence type="ECO:0008006" key="5">
    <source>
        <dbReference type="Google" id="ProtNLM"/>
    </source>
</evidence>
<dbReference type="Proteomes" id="UP000269721">
    <property type="component" value="Unassembled WGS sequence"/>
</dbReference>